<comment type="caution">
    <text evidence="2">The sequence shown here is derived from an EMBL/GenBank/DDBJ whole genome shotgun (WGS) entry which is preliminary data.</text>
</comment>
<dbReference type="InterPro" id="IPR036977">
    <property type="entry name" value="DNA_primase_Znf_CHC2"/>
</dbReference>
<dbReference type="Gene3D" id="3.90.580.10">
    <property type="entry name" value="Zinc finger, CHC2-type domain"/>
    <property type="match status" value="1"/>
</dbReference>
<dbReference type="EMBL" id="LJQM01000151">
    <property type="protein sequence ID" value="KPX44267.1"/>
    <property type="molecule type" value="Genomic_DNA"/>
</dbReference>
<dbReference type="GO" id="GO:0003677">
    <property type="term" value="F:DNA binding"/>
    <property type="evidence" value="ECO:0007669"/>
    <property type="project" value="InterPro"/>
</dbReference>
<sequence length="62" mass="7171">MARIPEAELERLKREVSLVRLIQSQGHDPKKRGKDWVMCCVFHDESTPSLSVSDEKNLYQSV</sequence>
<name>A0A0P9SMI8_9PSED</name>
<dbReference type="GO" id="GO:0006260">
    <property type="term" value="P:DNA replication"/>
    <property type="evidence" value="ECO:0007669"/>
    <property type="project" value="InterPro"/>
</dbReference>
<reference evidence="2 3" key="1">
    <citation type="submission" date="2015-09" db="EMBL/GenBank/DDBJ databases">
        <title>Genome announcement of multiple Pseudomonas syringae strains.</title>
        <authorList>
            <person name="Thakur S."/>
            <person name="Wang P.W."/>
            <person name="Gong Y."/>
            <person name="Weir B.S."/>
            <person name="Guttman D.S."/>
        </authorList>
    </citation>
    <scope>NUCLEOTIDE SEQUENCE [LARGE SCALE GENOMIC DNA]</scope>
    <source>
        <strain evidence="2 3">ICMP4531</strain>
    </source>
</reference>
<evidence type="ECO:0000313" key="3">
    <source>
        <dbReference type="Proteomes" id="UP000050557"/>
    </source>
</evidence>
<dbReference type="Pfam" id="PF01807">
    <property type="entry name" value="Zn_ribbon_DnaG"/>
    <property type="match status" value="1"/>
</dbReference>
<accession>A0A0P9SMI8</accession>
<dbReference type="Proteomes" id="UP000050557">
    <property type="component" value="Unassembled WGS sequence"/>
</dbReference>
<dbReference type="SUPFAM" id="SSF57783">
    <property type="entry name" value="Zinc beta-ribbon"/>
    <property type="match status" value="1"/>
</dbReference>
<feature type="domain" description="Zinc finger CHC2-type" evidence="1">
    <location>
        <begin position="6"/>
        <end position="60"/>
    </location>
</feature>
<gene>
    <name evidence="2" type="ORF">ALO68_01185</name>
</gene>
<evidence type="ECO:0000259" key="1">
    <source>
        <dbReference type="Pfam" id="PF01807"/>
    </source>
</evidence>
<dbReference type="PATRIC" id="fig|251654.3.peg.1508"/>
<dbReference type="GeneID" id="96219526"/>
<dbReference type="InterPro" id="IPR002694">
    <property type="entry name" value="Znf_CHC2"/>
</dbReference>
<dbReference type="GO" id="GO:0008270">
    <property type="term" value="F:zinc ion binding"/>
    <property type="evidence" value="ECO:0007669"/>
    <property type="project" value="InterPro"/>
</dbReference>
<protein>
    <submittedName>
        <fullName evidence="2">DnaG primase-like protein</fullName>
    </submittedName>
</protein>
<dbReference type="AlphaFoldDB" id="A0A0P9SMI8"/>
<proteinExistence type="predicted"/>
<evidence type="ECO:0000313" key="2">
    <source>
        <dbReference type="EMBL" id="KPX44267.1"/>
    </source>
</evidence>
<organism evidence="2 3">
    <name type="scientific">Pseudomonas syringae pv. helianthi</name>
    <dbReference type="NCBI Taxonomy" id="251654"/>
    <lineage>
        <taxon>Bacteria</taxon>
        <taxon>Pseudomonadati</taxon>
        <taxon>Pseudomonadota</taxon>
        <taxon>Gammaproteobacteria</taxon>
        <taxon>Pseudomonadales</taxon>
        <taxon>Pseudomonadaceae</taxon>
        <taxon>Pseudomonas</taxon>
    </lineage>
</organism>
<dbReference type="GO" id="GO:0003899">
    <property type="term" value="F:DNA-directed RNA polymerase activity"/>
    <property type="evidence" value="ECO:0007669"/>
    <property type="project" value="InterPro"/>
</dbReference>
<dbReference type="RefSeq" id="WP_055005145.1">
    <property type="nucleotide sequence ID" value="NZ_CP092918.1"/>
</dbReference>